<dbReference type="GO" id="GO:0030682">
    <property type="term" value="P:symbiont-mediated perturbation of host defenses"/>
    <property type="evidence" value="ECO:0007669"/>
    <property type="project" value="InterPro"/>
</dbReference>
<keyword evidence="1" id="KW-0732">Signal</keyword>
<organism evidence="2">
    <name type="scientific">Ixodes ricinus</name>
    <name type="common">Common tick</name>
    <name type="synonym">Acarus ricinus</name>
    <dbReference type="NCBI Taxonomy" id="34613"/>
    <lineage>
        <taxon>Eukaryota</taxon>
        <taxon>Metazoa</taxon>
        <taxon>Ecdysozoa</taxon>
        <taxon>Arthropoda</taxon>
        <taxon>Chelicerata</taxon>
        <taxon>Arachnida</taxon>
        <taxon>Acari</taxon>
        <taxon>Parasitiformes</taxon>
        <taxon>Ixodida</taxon>
        <taxon>Ixodoidea</taxon>
        <taxon>Ixodidae</taxon>
        <taxon>Ixodinae</taxon>
        <taxon>Ixodes</taxon>
    </lineage>
</organism>
<dbReference type="Gene3D" id="2.40.128.20">
    <property type="match status" value="1"/>
</dbReference>
<evidence type="ECO:0000256" key="1">
    <source>
        <dbReference type="SAM" id="SignalP"/>
    </source>
</evidence>
<dbReference type="AlphaFoldDB" id="A0A0K8RKY9"/>
<dbReference type="GO" id="GO:0043176">
    <property type="term" value="F:amine binding"/>
    <property type="evidence" value="ECO:0007669"/>
    <property type="project" value="InterPro"/>
</dbReference>
<proteinExistence type="evidence at transcript level"/>
<protein>
    <submittedName>
        <fullName evidence="2">Putative salivary lipocalin</fullName>
    </submittedName>
</protein>
<feature type="signal peptide" evidence="1">
    <location>
        <begin position="1"/>
        <end position="24"/>
    </location>
</feature>
<evidence type="ECO:0000313" key="2">
    <source>
        <dbReference type="EMBL" id="JAA71760.1"/>
    </source>
</evidence>
<feature type="chain" id="PRO_5005518737" evidence="1">
    <location>
        <begin position="25"/>
        <end position="189"/>
    </location>
</feature>
<sequence>MALRLSTVLCIMSAALFHLPEAQSKPNPETKYDAWKELDTRFSIRYYLTHRSYQVDTKLGGRARCVSVLKLSRVPFTERINALFVTKPNRYSDPPTNLQVKMTAYSSTGSGTKNMIKTTYMDDTTLYIQKLVYTDNKSCRVLIHTAEGNTHCQLWVHHEAAASVSRGCKEEYRKYCTAEYPIFNKRVLE</sequence>
<dbReference type="SUPFAM" id="SSF50814">
    <property type="entry name" value="Lipocalins"/>
    <property type="match status" value="1"/>
</dbReference>
<dbReference type="EMBL" id="GADI01002048">
    <property type="protein sequence ID" value="JAA71760.1"/>
    <property type="molecule type" value="mRNA"/>
</dbReference>
<dbReference type="InterPro" id="IPR012674">
    <property type="entry name" value="Calycin"/>
</dbReference>
<dbReference type="Pfam" id="PF02098">
    <property type="entry name" value="His_binding"/>
    <property type="match status" value="1"/>
</dbReference>
<reference evidence="2" key="1">
    <citation type="submission" date="2012-12" db="EMBL/GenBank/DDBJ databases">
        <title>Identification and characterization of a phenylalanine ammonia-lyase gene family in Isatis indigotica Fort.</title>
        <authorList>
            <person name="Liu Q."/>
            <person name="Chen J."/>
            <person name="Zhou X."/>
            <person name="Di P."/>
            <person name="Xiao Y."/>
            <person name="Xuan H."/>
            <person name="Zhang L."/>
            <person name="Chen W."/>
        </authorList>
    </citation>
    <scope>NUCLEOTIDE SEQUENCE</scope>
    <source>
        <tissue evidence="2">Salivary gland</tissue>
    </source>
</reference>
<dbReference type="InterPro" id="IPR002970">
    <property type="entry name" value="Tick_his-bd"/>
</dbReference>
<accession>A0A0K8RKY9</accession>
<name>A0A0K8RKY9_IXORI</name>